<dbReference type="RefSeq" id="WP_327605969.1">
    <property type="nucleotide sequence ID" value="NZ_JARZFX010000001.1"/>
</dbReference>
<comment type="caution">
    <text evidence="1">The sequence shown here is derived from an EMBL/GenBank/DDBJ whole genome shotgun (WGS) entry which is preliminary data.</text>
</comment>
<name>A0ABU6KB48_9BACI</name>
<evidence type="ECO:0000313" key="1">
    <source>
        <dbReference type="EMBL" id="MEC5422405.1"/>
    </source>
</evidence>
<gene>
    <name evidence="1" type="ORF">QGM71_02730</name>
</gene>
<reference evidence="1 2" key="1">
    <citation type="journal article" date="2024" name="Int. J. Syst. Evol. Microbiol.">
        <title>Virgibacillus tibetensis sp. nov., isolated from salt lake on the Tibetan Plateau of China.</title>
        <authorList>
            <person name="Phurbu D."/>
            <person name="Liu Z.-X."/>
            <person name="Wang R."/>
            <person name="Zheng Y.-Y."/>
            <person name="Liu H.-C."/>
            <person name="Zhou Y.-G."/>
            <person name="Yu Y.-J."/>
            <person name="Li A.-H."/>
        </authorList>
    </citation>
    <scope>NUCLEOTIDE SEQUENCE [LARGE SCALE GENOMIC DNA]</scope>
    <source>
        <strain evidence="1 2">C22-A2</strain>
    </source>
</reference>
<sequence length="97" mass="11006">MEIYLTKGDTGIGRRATLSNENGPVDLKDAEVRFLFGEHAIYPEKESETGRLLVVFDEVHTSKAQTFYASFKITFKDGRIETFPGAESTKIKIYVRE</sequence>
<keyword evidence="2" id="KW-1185">Reference proteome</keyword>
<organism evidence="1 2">
    <name type="scientific">Virgibacillus tibetensis</name>
    <dbReference type="NCBI Taxonomy" id="3042313"/>
    <lineage>
        <taxon>Bacteria</taxon>
        <taxon>Bacillati</taxon>
        <taxon>Bacillota</taxon>
        <taxon>Bacilli</taxon>
        <taxon>Bacillales</taxon>
        <taxon>Bacillaceae</taxon>
        <taxon>Virgibacillus</taxon>
    </lineage>
</organism>
<protein>
    <submittedName>
        <fullName evidence="1">Uncharacterized protein</fullName>
    </submittedName>
</protein>
<evidence type="ECO:0000313" key="2">
    <source>
        <dbReference type="Proteomes" id="UP001335737"/>
    </source>
</evidence>
<accession>A0ABU6KB48</accession>
<proteinExistence type="predicted"/>
<dbReference type="Proteomes" id="UP001335737">
    <property type="component" value="Unassembled WGS sequence"/>
</dbReference>
<dbReference type="EMBL" id="JARZFX010000001">
    <property type="protein sequence ID" value="MEC5422405.1"/>
    <property type="molecule type" value="Genomic_DNA"/>
</dbReference>